<dbReference type="InterPro" id="IPR042194">
    <property type="entry name" value="FHIPEP_1"/>
</dbReference>
<evidence type="ECO:0000256" key="3">
    <source>
        <dbReference type="ARBA" id="ARBA00022475"/>
    </source>
</evidence>
<keyword evidence="7" id="KW-1005">Bacterial flagellum biogenesis</keyword>
<evidence type="ECO:0000256" key="6">
    <source>
        <dbReference type="ARBA" id="ARBA00023136"/>
    </source>
</evidence>
<accession>A0A974GV13</accession>
<keyword evidence="3 7" id="KW-1003">Cell membrane</keyword>
<feature type="transmembrane region" description="Helical" evidence="7">
    <location>
        <begin position="56"/>
        <end position="73"/>
    </location>
</feature>
<dbReference type="PANTHER" id="PTHR30161">
    <property type="entry name" value="FLAGELLAR EXPORT PROTEIN, MEMBRANE FLHA SUBUNIT-RELATED"/>
    <property type="match status" value="1"/>
</dbReference>
<comment type="similarity">
    <text evidence="2 7">Belongs to the FHIPEP (flagella/HR/invasion proteins export pore) family.</text>
</comment>
<keyword evidence="5 7" id="KW-1133">Transmembrane helix</keyword>
<dbReference type="PANTHER" id="PTHR30161:SF1">
    <property type="entry name" value="FLAGELLAR BIOSYNTHESIS PROTEIN FLHA-RELATED"/>
    <property type="match status" value="1"/>
</dbReference>
<feature type="transmembrane region" description="Helical" evidence="7">
    <location>
        <begin position="104"/>
        <end position="122"/>
    </location>
</feature>
<comment type="caution">
    <text evidence="8">The sequence shown here is derived from an EMBL/GenBank/DDBJ whole genome shotgun (WGS) entry which is preliminary data.</text>
</comment>
<dbReference type="Pfam" id="PF00771">
    <property type="entry name" value="FHIPEP"/>
    <property type="match status" value="1"/>
</dbReference>
<evidence type="ECO:0000256" key="2">
    <source>
        <dbReference type="ARBA" id="ARBA00008835"/>
    </source>
</evidence>
<feature type="transmembrane region" description="Helical" evidence="7">
    <location>
        <begin position="232"/>
        <end position="250"/>
    </location>
</feature>
<sequence length="685" mass="75623">MKRILNNSITLFIMAVILMIIIPLPPFLLDLMFIINISLSVIILLTTMYIKEALEFSVFPSLLLITTLFRLSLNVSSTRLILTQSGNAGAVIATFGSFVLQGDAVVGFIVFLIIVLVQFIVITKGAERIAEVTARFTLDAMPGKQMAIDADLSSGIITENEARHRRSNIQREADFYGAMDGATKFVKGDAIMSIVITAINFIGGVIIGMVQGGATFTEVLQTYSIATVGDGLVSQIPALLISTATSMIVTRAASESSLNVDLTKQIKSQPLVLIISGIVLLAIAIIPGFPKPQVLVLSSILIFLGTRLLKTKAADDAAESEQYEKSQDGEPSTEEEYYRNIDNIYELIQIDPIEMEVGYSLIPLVDEASGGNFIDRVVLFRRQFAQEMGMVVPSVRLRDNGYLNPNEYVIKLKGEEIARGEILVEYYLALDPGNLTGQVDGIETIEPAYGIPSIWITRDKKEIAEIYGYTVIDPLSVLVTHLSEIIRVHAHELLSRQDLNQLISNVKKLNESLVEEVVPGIVSQGNLQKILGNLLKEGIPIKDMETILETISDYGASVKDTEMLTEYVRQSLKRTITHKWSTGGQIKVITLSTDIEKLILNAISKNEKGSYLSIEPELLQNIVSQLIDYINKLKSEMNIPIVLTSPFVRSYFRKLLDQFYPKAVVLSFNEIDNSVQIQALGNIAI</sequence>
<evidence type="ECO:0000256" key="4">
    <source>
        <dbReference type="ARBA" id="ARBA00022692"/>
    </source>
</evidence>
<dbReference type="GO" id="GO:0044780">
    <property type="term" value="P:bacterial-type flagellum assembly"/>
    <property type="evidence" value="ECO:0007669"/>
    <property type="project" value="InterPro"/>
</dbReference>
<dbReference type="Gene3D" id="1.10.8.540">
    <property type="entry name" value="FHIPEP family, domain 3"/>
    <property type="match status" value="1"/>
</dbReference>
<feature type="transmembrane region" description="Helical" evidence="7">
    <location>
        <begin position="31"/>
        <end position="50"/>
    </location>
</feature>
<dbReference type="GO" id="GO:0009306">
    <property type="term" value="P:protein secretion"/>
    <property type="evidence" value="ECO:0007669"/>
    <property type="project" value="InterPro"/>
</dbReference>
<dbReference type="GO" id="GO:0005886">
    <property type="term" value="C:plasma membrane"/>
    <property type="evidence" value="ECO:0007669"/>
    <property type="project" value="UniProtKB-SubCell"/>
</dbReference>
<feature type="transmembrane region" description="Helical" evidence="7">
    <location>
        <begin position="190"/>
        <end position="212"/>
    </location>
</feature>
<keyword evidence="4 7" id="KW-0812">Transmembrane</keyword>
<dbReference type="InterPro" id="IPR042196">
    <property type="entry name" value="FHIPEP_4"/>
</dbReference>
<dbReference type="NCBIfam" id="TIGR01398">
    <property type="entry name" value="FlhA"/>
    <property type="match status" value="1"/>
</dbReference>
<comment type="subcellular location">
    <subcellularLocation>
        <location evidence="1 7">Cell membrane</location>
        <topology evidence="1 7">Multi-pass membrane protein</topology>
    </subcellularLocation>
</comment>
<name>A0A974GV13_SEDHY</name>
<keyword evidence="8" id="KW-0966">Cell projection</keyword>
<protein>
    <recommendedName>
        <fullName evidence="7">Flagellar biosynthesis protein FlhA</fullName>
    </recommendedName>
</protein>
<feature type="transmembrane region" description="Helical" evidence="7">
    <location>
        <begin position="271"/>
        <end position="289"/>
    </location>
</feature>
<dbReference type="InterPro" id="IPR042193">
    <property type="entry name" value="FHIPEP_3"/>
</dbReference>
<keyword evidence="9" id="KW-1185">Reference proteome</keyword>
<dbReference type="PIRSF" id="PIRSF005419">
    <property type="entry name" value="FlhA"/>
    <property type="match status" value="1"/>
</dbReference>
<proteinExistence type="inferred from homology"/>
<reference evidence="8" key="1">
    <citation type="submission" date="2020-07" db="EMBL/GenBank/DDBJ databases">
        <title>Genomic analysis of a strain of Sedimentibacter Hydroxybenzoicus DSM7310.</title>
        <authorList>
            <person name="Ma S."/>
        </authorList>
    </citation>
    <scope>NUCLEOTIDE SEQUENCE</scope>
    <source>
        <strain evidence="8">DSM 7310</strain>
    </source>
</reference>
<feature type="transmembrane region" description="Helical" evidence="7">
    <location>
        <begin position="6"/>
        <end position="24"/>
    </location>
</feature>
<evidence type="ECO:0000256" key="5">
    <source>
        <dbReference type="ARBA" id="ARBA00022989"/>
    </source>
</evidence>
<organism evidence="8 9">
    <name type="scientific">Sedimentibacter hydroxybenzoicus DSM 7310</name>
    <dbReference type="NCBI Taxonomy" id="1123245"/>
    <lineage>
        <taxon>Bacteria</taxon>
        <taxon>Bacillati</taxon>
        <taxon>Bacillota</taxon>
        <taxon>Tissierellia</taxon>
        <taxon>Sedimentibacter</taxon>
    </lineage>
</organism>
<keyword evidence="8" id="KW-0282">Flagellum</keyword>
<dbReference type="Proteomes" id="UP000611629">
    <property type="component" value="Unassembled WGS sequence"/>
</dbReference>
<dbReference type="InterPro" id="IPR006301">
    <property type="entry name" value="FlhA"/>
</dbReference>
<dbReference type="PRINTS" id="PR00949">
    <property type="entry name" value="TYPE3IMAPROT"/>
</dbReference>
<keyword evidence="7" id="KW-0813">Transport</keyword>
<keyword evidence="6 7" id="KW-0472">Membrane</keyword>
<keyword evidence="8" id="KW-0969">Cilium</keyword>
<dbReference type="Gene3D" id="3.40.30.60">
    <property type="entry name" value="FHIPEP family, domain 1"/>
    <property type="match status" value="1"/>
</dbReference>
<evidence type="ECO:0000313" key="8">
    <source>
        <dbReference type="EMBL" id="NYB72610.1"/>
    </source>
</evidence>
<dbReference type="AlphaFoldDB" id="A0A974GV13"/>
<dbReference type="EMBL" id="JACBNQ010000001">
    <property type="protein sequence ID" value="NYB72610.1"/>
    <property type="molecule type" value="Genomic_DNA"/>
</dbReference>
<keyword evidence="7" id="KW-1006">Bacterial flagellum protein export</keyword>
<evidence type="ECO:0000313" key="9">
    <source>
        <dbReference type="Proteomes" id="UP000611629"/>
    </source>
</evidence>
<dbReference type="RefSeq" id="WP_179236298.1">
    <property type="nucleotide sequence ID" value="NZ_JACBNQ010000001.1"/>
</dbReference>
<keyword evidence="7" id="KW-0653">Protein transport</keyword>
<evidence type="ECO:0000256" key="1">
    <source>
        <dbReference type="ARBA" id="ARBA00004651"/>
    </source>
</evidence>
<comment type="function">
    <text evidence="7">Required for formation of the rod structure of the flagellar apparatus. Together with FliI and FliH, may constitute the export apparatus of flagellin.</text>
</comment>
<dbReference type="InterPro" id="IPR001712">
    <property type="entry name" value="T3SS_FHIPEP"/>
</dbReference>
<evidence type="ECO:0000256" key="7">
    <source>
        <dbReference type="RuleBase" id="RU364093"/>
    </source>
</evidence>
<dbReference type="Gene3D" id="3.40.50.12790">
    <property type="entry name" value="FHIPEP family, domain 4"/>
    <property type="match status" value="1"/>
</dbReference>
<gene>
    <name evidence="7 8" type="primary">flhA</name>
    <name evidence="8" type="ORF">HZF24_00485</name>
</gene>